<keyword evidence="2" id="KW-0175">Coiled coil</keyword>
<evidence type="ECO:0000256" key="3">
    <source>
        <dbReference type="SAM" id="MobiDB-lite"/>
    </source>
</evidence>
<gene>
    <name evidence="4" type="ORF">GND95_05530</name>
</gene>
<evidence type="ECO:0000313" key="5">
    <source>
        <dbReference type="Proteomes" id="UP000483018"/>
    </source>
</evidence>
<dbReference type="RefSeq" id="WP_158739854.1">
    <property type="nucleotide sequence ID" value="NZ_JAFBEP010000001.1"/>
</dbReference>
<proteinExistence type="predicted"/>
<name>A0A7C8LLH2_9FIRM</name>
<dbReference type="InterPro" id="IPR036679">
    <property type="entry name" value="FlgN-like_sf"/>
</dbReference>
<sequence>MAGLIQDLIQVLEEETLCYKNLLELSKEKTDILVAGDTVALQELTKTEQTMVAKTLRLEKKRDQVIDDIALVLNEDKNSLTISKLLERLKNEEERERLKAVQSEIKNVLEDLKRLNEQNRLLLNQSIDMIDFTLNAIQSTRSFTTNDYSQGGQMQSTNGRSFFDARQ</sequence>
<feature type="compositionally biased region" description="Polar residues" evidence="3">
    <location>
        <begin position="146"/>
        <end position="160"/>
    </location>
</feature>
<keyword evidence="5" id="KW-1185">Reference proteome</keyword>
<evidence type="ECO:0000256" key="2">
    <source>
        <dbReference type="SAM" id="Coils"/>
    </source>
</evidence>
<dbReference type="InterPro" id="IPR007809">
    <property type="entry name" value="FlgN-like"/>
</dbReference>
<feature type="region of interest" description="Disordered" evidence="3">
    <location>
        <begin position="146"/>
        <end position="167"/>
    </location>
</feature>
<reference evidence="4 5" key="1">
    <citation type="submission" date="2019-12" db="EMBL/GenBank/DDBJ databases">
        <title>Defluviitalea raffinosedens, isolated from a biogas fermenter, genome sequencing and characterization.</title>
        <authorList>
            <person name="Rettenmaier R."/>
            <person name="Schneider M."/>
            <person name="Neuhaus K."/>
            <person name="Liebl W."/>
            <person name="Zverlov V."/>
        </authorList>
    </citation>
    <scope>NUCLEOTIDE SEQUENCE [LARGE SCALE GENOMIC DNA]</scope>
    <source>
        <strain evidence="4 5">249c-K6</strain>
    </source>
</reference>
<dbReference type="Gene3D" id="1.20.58.300">
    <property type="entry name" value="FlgN-like"/>
    <property type="match status" value="1"/>
</dbReference>
<dbReference type="EMBL" id="WSLF01000003">
    <property type="protein sequence ID" value="KAE9635607.1"/>
    <property type="molecule type" value="Genomic_DNA"/>
</dbReference>
<dbReference type="SUPFAM" id="SSF140566">
    <property type="entry name" value="FlgN-like"/>
    <property type="match status" value="1"/>
</dbReference>
<dbReference type="OrthoDB" id="2049621at2"/>
<organism evidence="4 5">
    <name type="scientific">Defluviitalea raffinosedens</name>
    <dbReference type="NCBI Taxonomy" id="1450156"/>
    <lineage>
        <taxon>Bacteria</taxon>
        <taxon>Bacillati</taxon>
        <taxon>Bacillota</taxon>
        <taxon>Clostridia</taxon>
        <taxon>Lachnospirales</taxon>
        <taxon>Defluviitaleaceae</taxon>
        <taxon>Defluviitalea</taxon>
    </lineage>
</organism>
<dbReference type="Proteomes" id="UP000483018">
    <property type="component" value="Unassembled WGS sequence"/>
</dbReference>
<keyword evidence="1" id="KW-1005">Bacterial flagellum biogenesis</keyword>
<comment type="caution">
    <text evidence="4">The sequence shown here is derived from an EMBL/GenBank/DDBJ whole genome shotgun (WGS) entry which is preliminary data.</text>
</comment>
<evidence type="ECO:0000256" key="1">
    <source>
        <dbReference type="ARBA" id="ARBA00022795"/>
    </source>
</evidence>
<evidence type="ECO:0008006" key="6">
    <source>
        <dbReference type="Google" id="ProtNLM"/>
    </source>
</evidence>
<feature type="coiled-coil region" evidence="2">
    <location>
        <begin position="86"/>
        <end position="125"/>
    </location>
</feature>
<evidence type="ECO:0000313" key="4">
    <source>
        <dbReference type="EMBL" id="KAE9635607.1"/>
    </source>
</evidence>
<dbReference type="AlphaFoldDB" id="A0A7C8LLH2"/>
<protein>
    <recommendedName>
        <fullName evidence="6">Flagellar protein FlgN</fullName>
    </recommendedName>
</protein>
<dbReference type="GO" id="GO:0044780">
    <property type="term" value="P:bacterial-type flagellum assembly"/>
    <property type="evidence" value="ECO:0007669"/>
    <property type="project" value="InterPro"/>
</dbReference>
<accession>A0A7C8LLH2</accession>
<dbReference type="Pfam" id="PF05130">
    <property type="entry name" value="FlgN"/>
    <property type="match status" value="1"/>
</dbReference>